<dbReference type="EMBL" id="CAEZXT010000018">
    <property type="protein sequence ID" value="CAB4694005.1"/>
    <property type="molecule type" value="Genomic_DNA"/>
</dbReference>
<dbReference type="EMBL" id="CAEZZZ010000067">
    <property type="protein sequence ID" value="CAB4783249.1"/>
    <property type="molecule type" value="Genomic_DNA"/>
</dbReference>
<dbReference type="EMBL" id="CAEZWS010000038">
    <property type="protein sequence ID" value="CAB4666964.1"/>
    <property type="molecule type" value="Genomic_DNA"/>
</dbReference>
<dbReference type="GO" id="GO:0004331">
    <property type="term" value="F:fructose-2,6-bisphosphate 2-phosphatase activity"/>
    <property type="evidence" value="ECO:0007669"/>
    <property type="project" value="TreeGrafter"/>
</dbReference>
<dbReference type="InterPro" id="IPR029033">
    <property type="entry name" value="His_PPase_superfam"/>
</dbReference>
<evidence type="ECO:0000256" key="1">
    <source>
        <dbReference type="ARBA" id="ARBA00022801"/>
    </source>
</evidence>
<evidence type="ECO:0000313" key="6">
    <source>
        <dbReference type="EMBL" id="CAB4799184.1"/>
    </source>
</evidence>
<dbReference type="InterPro" id="IPR051695">
    <property type="entry name" value="Phosphoglycerate_Mutase"/>
</dbReference>
<dbReference type="SMART" id="SM00855">
    <property type="entry name" value="PGAM"/>
    <property type="match status" value="1"/>
</dbReference>
<gene>
    <name evidence="2" type="ORF">UFOPK1773_00610</name>
    <name evidence="3" type="ORF">UFOPK2288_00816</name>
    <name evidence="4" type="ORF">UFOPK2589_00444</name>
    <name evidence="5" type="ORF">UFOPK2931_00924</name>
    <name evidence="6" type="ORF">UFOPK3056_00387</name>
    <name evidence="7" type="ORF">UFOPK3287_00650</name>
    <name evidence="8" type="ORF">UFOPK3558_00454</name>
    <name evidence="9" type="ORF">UFOPK3916_00970</name>
</gene>
<reference evidence="8" key="1">
    <citation type="submission" date="2020-05" db="EMBL/GenBank/DDBJ databases">
        <authorList>
            <person name="Chiriac C."/>
            <person name="Salcher M."/>
            <person name="Ghai R."/>
            <person name="Kavagutti S V."/>
        </authorList>
    </citation>
    <scope>NUCLEOTIDE SEQUENCE</scope>
</reference>
<dbReference type="CDD" id="cd07067">
    <property type="entry name" value="HP_PGM_like"/>
    <property type="match status" value="1"/>
</dbReference>
<dbReference type="EMBL" id="CAFBJH010000032">
    <property type="protein sequence ID" value="CAB4849892.1"/>
    <property type="molecule type" value="Genomic_DNA"/>
</dbReference>
<dbReference type="GO" id="GO:0005829">
    <property type="term" value="C:cytosol"/>
    <property type="evidence" value="ECO:0007669"/>
    <property type="project" value="TreeGrafter"/>
</dbReference>
<dbReference type="InterPro" id="IPR022492">
    <property type="entry name" value="Phosphomutase_MSMEG4193_put"/>
</dbReference>
<keyword evidence="1" id="KW-0378">Hydrolase</keyword>
<dbReference type="PANTHER" id="PTHR46517">
    <property type="entry name" value="FRUCTOSE-2,6-BISPHOSPHATASE TIGAR"/>
    <property type="match status" value="1"/>
</dbReference>
<evidence type="ECO:0000313" key="5">
    <source>
        <dbReference type="EMBL" id="CAB4783249.1"/>
    </source>
</evidence>
<proteinExistence type="predicted"/>
<dbReference type="Pfam" id="PF00300">
    <property type="entry name" value="His_Phos_1"/>
    <property type="match status" value="1"/>
</dbReference>
<dbReference type="EMBL" id="CAFAAR010000020">
    <property type="protein sequence ID" value="CAB4799184.1"/>
    <property type="molecule type" value="Genomic_DNA"/>
</dbReference>
<dbReference type="SUPFAM" id="SSF53254">
    <property type="entry name" value="Phosphoglycerate mutase-like"/>
    <property type="match status" value="1"/>
</dbReference>
<accession>A0A6J7FMI2</accession>
<dbReference type="GO" id="GO:0043456">
    <property type="term" value="P:regulation of pentose-phosphate shunt"/>
    <property type="evidence" value="ECO:0007669"/>
    <property type="project" value="TreeGrafter"/>
</dbReference>
<dbReference type="InterPro" id="IPR013078">
    <property type="entry name" value="His_Pase_superF_clade-1"/>
</dbReference>
<dbReference type="EMBL" id="CAFBOE010000106">
    <property type="protein sequence ID" value="CAB4980509.1"/>
    <property type="molecule type" value="Genomic_DNA"/>
</dbReference>
<name>A0A6J7FMI2_9ZZZZ</name>
<evidence type="ECO:0000313" key="3">
    <source>
        <dbReference type="EMBL" id="CAB4666964.1"/>
    </source>
</evidence>
<sequence>MSQVLLIRHAHSQANEKSILSGQLPGVFLSAYGEEQANALSKRLGDIRVKAIHVSPLERCQQTIAPWLRDFAITTQVATVPDLIEVDYGTWSGKKLRTLSRDPLWKTVQTKPSKAVFPAGESMKDMNLRTSKALASLVKATGNGVSILVSHGDVIKSLVTHALGLHLDELQRFVIDPASISILDFSVPKPRLLLMNDSTSAVGDLVKAKHAKRLLVGGGSMPKAKS</sequence>
<evidence type="ECO:0000313" key="7">
    <source>
        <dbReference type="EMBL" id="CAB4849892.1"/>
    </source>
</evidence>
<dbReference type="NCBIfam" id="TIGR03848">
    <property type="entry name" value="MSMEG_4193"/>
    <property type="match status" value="1"/>
</dbReference>
<evidence type="ECO:0000313" key="8">
    <source>
        <dbReference type="EMBL" id="CAB4896676.1"/>
    </source>
</evidence>
<evidence type="ECO:0000313" key="4">
    <source>
        <dbReference type="EMBL" id="CAB4694005.1"/>
    </source>
</evidence>
<protein>
    <submittedName>
        <fullName evidence="8">Unannotated protein</fullName>
    </submittedName>
</protein>
<dbReference type="PANTHER" id="PTHR46517:SF1">
    <property type="entry name" value="FRUCTOSE-2,6-BISPHOSPHATASE TIGAR"/>
    <property type="match status" value="1"/>
</dbReference>
<organism evidence="8">
    <name type="scientific">freshwater metagenome</name>
    <dbReference type="NCBI Taxonomy" id="449393"/>
    <lineage>
        <taxon>unclassified sequences</taxon>
        <taxon>metagenomes</taxon>
        <taxon>ecological metagenomes</taxon>
    </lineage>
</organism>
<dbReference type="Gene3D" id="3.40.50.1240">
    <property type="entry name" value="Phosphoglycerate mutase-like"/>
    <property type="match status" value="1"/>
</dbReference>
<evidence type="ECO:0000313" key="2">
    <source>
        <dbReference type="EMBL" id="CAB4587600.1"/>
    </source>
</evidence>
<dbReference type="AlphaFoldDB" id="A0A6J7FMI2"/>
<dbReference type="EMBL" id="CAFBMI010000024">
    <property type="protein sequence ID" value="CAB4896676.1"/>
    <property type="molecule type" value="Genomic_DNA"/>
</dbReference>
<evidence type="ECO:0000313" key="9">
    <source>
        <dbReference type="EMBL" id="CAB4980509.1"/>
    </source>
</evidence>
<dbReference type="GO" id="GO:0045820">
    <property type="term" value="P:negative regulation of glycolytic process"/>
    <property type="evidence" value="ECO:0007669"/>
    <property type="project" value="TreeGrafter"/>
</dbReference>
<dbReference type="EMBL" id="CAEZUA010000031">
    <property type="protein sequence ID" value="CAB4587600.1"/>
    <property type="molecule type" value="Genomic_DNA"/>
</dbReference>